<sequence precursor="true">MSRGPNMIESPNSAKRLLLATVRPIMTSPLAMALPGVLVAASLGGVGASVAQLLPLFQQPPSDE</sequence>
<dbReference type="Proteomes" id="UP000007113">
    <property type="component" value="Chromosome"/>
</dbReference>
<dbReference type="EMBL" id="CP003130">
    <property type="protein sequence ID" value="AEU35687.1"/>
    <property type="molecule type" value="Genomic_DNA"/>
</dbReference>
<accession>G8NZ35</accession>
<evidence type="ECO:0000313" key="1">
    <source>
        <dbReference type="EMBL" id="AEU35687.1"/>
    </source>
</evidence>
<gene>
    <name evidence="1" type="ordered locus">AciX8_1344</name>
</gene>
<proteinExistence type="predicted"/>
<protein>
    <submittedName>
        <fullName evidence="1">Uncharacterized protein</fullName>
    </submittedName>
</protein>
<keyword evidence="2" id="KW-1185">Reference proteome</keyword>
<dbReference type="STRING" id="682795.AciX8_1344"/>
<dbReference type="KEGG" id="gma:AciX8_1344"/>
<evidence type="ECO:0000313" key="2">
    <source>
        <dbReference type="Proteomes" id="UP000007113"/>
    </source>
</evidence>
<dbReference type="AlphaFoldDB" id="G8NZ35"/>
<dbReference type="HOGENOM" id="CLU_2861451_0_0_0"/>
<reference evidence="1 2" key="1">
    <citation type="submission" date="2011-11" db="EMBL/GenBank/DDBJ databases">
        <title>Complete sequence of Granulicella mallensis MP5ACTX8.</title>
        <authorList>
            <consortium name="US DOE Joint Genome Institute"/>
            <person name="Lucas S."/>
            <person name="Copeland A."/>
            <person name="Lapidus A."/>
            <person name="Cheng J.-F."/>
            <person name="Goodwin L."/>
            <person name="Pitluck S."/>
            <person name="Peters L."/>
            <person name="Lu M."/>
            <person name="Detter J.C."/>
            <person name="Han C."/>
            <person name="Tapia R."/>
            <person name="Land M."/>
            <person name="Hauser L."/>
            <person name="Kyrpides N."/>
            <person name="Ivanova N."/>
            <person name="Mikhailova N."/>
            <person name="Pagani I."/>
            <person name="Rawat S."/>
            <person name="Mannisto M."/>
            <person name="Haggblom M."/>
            <person name="Woyke T."/>
        </authorList>
    </citation>
    <scope>NUCLEOTIDE SEQUENCE [LARGE SCALE GENOMIC DNA]</scope>
    <source>
        <strain evidence="2">ATCC BAA-1857 / DSM 23137 / MP5ACTX8</strain>
    </source>
</reference>
<name>G8NZ35_GRAMM</name>
<organism evidence="1 2">
    <name type="scientific">Granulicella mallensis (strain ATCC BAA-1857 / DSM 23137 / MP5ACTX8)</name>
    <dbReference type="NCBI Taxonomy" id="682795"/>
    <lineage>
        <taxon>Bacteria</taxon>
        <taxon>Pseudomonadati</taxon>
        <taxon>Acidobacteriota</taxon>
        <taxon>Terriglobia</taxon>
        <taxon>Terriglobales</taxon>
        <taxon>Acidobacteriaceae</taxon>
        <taxon>Granulicella</taxon>
    </lineage>
</organism>